<dbReference type="InterPro" id="IPR036028">
    <property type="entry name" value="SH3-like_dom_sf"/>
</dbReference>
<dbReference type="PANTHER" id="PTHR10980">
    <property type="entry name" value="RHO GDP-DISSOCIATION INHIBITOR"/>
    <property type="match status" value="1"/>
</dbReference>
<organism evidence="11 12">
    <name type="scientific">Rhizopus delemar (strain RA 99-880 / ATCC MYA-4621 / FGSC 9543 / NRRL 43880)</name>
    <name type="common">Mucormycosis agent</name>
    <name type="synonym">Rhizopus arrhizus var. delemar</name>
    <dbReference type="NCBI Taxonomy" id="246409"/>
    <lineage>
        <taxon>Eukaryota</taxon>
        <taxon>Fungi</taxon>
        <taxon>Fungi incertae sedis</taxon>
        <taxon>Mucoromycota</taxon>
        <taxon>Mucoromycotina</taxon>
        <taxon>Mucoromycetes</taxon>
        <taxon>Mucorales</taxon>
        <taxon>Mucorineae</taxon>
        <taxon>Rhizopodaceae</taxon>
        <taxon>Rhizopus</taxon>
    </lineage>
</organism>
<evidence type="ECO:0000256" key="1">
    <source>
        <dbReference type="ARBA" id="ARBA00004496"/>
    </source>
</evidence>
<dbReference type="InterPro" id="IPR001452">
    <property type="entry name" value="SH3_domain"/>
</dbReference>
<dbReference type="GeneID" id="93609257"/>
<dbReference type="SUPFAM" id="SSF81296">
    <property type="entry name" value="E set domains"/>
    <property type="match status" value="1"/>
</dbReference>
<dbReference type="SMART" id="SM00312">
    <property type="entry name" value="PX"/>
    <property type="match status" value="1"/>
</dbReference>
<dbReference type="FunFam" id="2.70.50.30:FF:000004">
    <property type="entry name" value="Rho GDP-dissociation inhibitor 1"/>
    <property type="match status" value="1"/>
</dbReference>
<dbReference type="GO" id="GO:0016020">
    <property type="term" value="C:membrane"/>
    <property type="evidence" value="ECO:0007669"/>
    <property type="project" value="TreeGrafter"/>
</dbReference>
<evidence type="ECO:0000313" key="11">
    <source>
        <dbReference type="EMBL" id="EIE77581.1"/>
    </source>
</evidence>
<dbReference type="Pfam" id="PF00787">
    <property type="entry name" value="PX"/>
    <property type="match status" value="1"/>
</dbReference>
<evidence type="ECO:0000256" key="2">
    <source>
        <dbReference type="ARBA" id="ARBA00009758"/>
    </source>
</evidence>
<dbReference type="Gene3D" id="3.10.20.90">
    <property type="entry name" value="Phosphatidylinositol 3-kinase Catalytic Subunit, Chain A, domain 1"/>
    <property type="match status" value="1"/>
</dbReference>
<keyword evidence="8" id="KW-0812">Transmembrane</keyword>
<dbReference type="GO" id="GO:0005829">
    <property type="term" value="C:cytosol"/>
    <property type="evidence" value="ECO:0007669"/>
    <property type="project" value="TreeGrafter"/>
</dbReference>
<dbReference type="STRING" id="246409.I1BN01"/>
<accession>I1BN01</accession>
<proteinExistence type="inferred from homology"/>
<keyword evidence="4" id="KW-0343">GTPase activation</keyword>
<dbReference type="InterPro" id="IPR024792">
    <property type="entry name" value="RhoGDI_dom_sf"/>
</dbReference>
<gene>
    <name evidence="11" type="ORF">RO3G_02285</name>
</gene>
<dbReference type="VEuPathDB" id="FungiDB:RO3G_02285"/>
<keyword evidence="8" id="KW-0472">Membrane</keyword>
<name>I1BN01_RHIO9</name>
<feature type="compositionally biased region" description="Polar residues" evidence="7">
    <location>
        <begin position="108"/>
        <end position="120"/>
    </location>
</feature>
<keyword evidence="3 6" id="KW-0728">SH3 domain</keyword>
<dbReference type="GO" id="GO:0007266">
    <property type="term" value="P:Rho protein signal transduction"/>
    <property type="evidence" value="ECO:0007669"/>
    <property type="project" value="InterPro"/>
</dbReference>
<comment type="subcellular location">
    <subcellularLocation>
        <location evidence="1">Cytoplasm</location>
    </subcellularLocation>
</comment>
<evidence type="ECO:0000313" key="12">
    <source>
        <dbReference type="Proteomes" id="UP000009138"/>
    </source>
</evidence>
<keyword evidence="8" id="KW-1133">Transmembrane helix</keyword>
<dbReference type="GO" id="GO:0035091">
    <property type="term" value="F:phosphatidylinositol binding"/>
    <property type="evidence" value="ECO:0007669"/>
    <property type="project" value="InterPro"/>
</dbReference>
<dbReference type="InterPro" id="IPR000406">
    <property type="entry name" value="Rho_GDI"/>
</dbReference>
<dbReference type="Proteomes" id="UP000009138">
    <property type="component" value="Unassembled WGS sequence"/>
</dbReference>
<dbReference type="Pfam" id="PF02115">
    <property type="entry name" value="Rho_GDI"/>
    <property type="match status" value="1"/>
</dbReference>
<evidence type="ECO:0008006" key="13">
    <source>
        <dbReference type="Google" id="ProtNLM"/>
    </source>
</evidence>
<dbReference type="Gene3D" id="2.70.50.30">
    <property type="entry name" value="Coagulation Factor XIII, subunit A, domain 1"/>
    <property type="match status" value="2"/>
</dbReference>
<sequence>MFLPKEKVKAPRSLRTARLSVVKNQISTPVIQKNVSTPNKVIKALYDYNAQNSNELSFKRGDFFFIVKGDDQYYEAFNPITNSRGVVPVHYFQALEKHEKATNESKKSPTTADHTYQPQPNEERSDELDAKAGEAIIVIAQSNAEWYVAKPIGRLGGPGLIPVSFVDIRDASTGCTISNNTTFQNVQDWKKKSMRYEASLEKQIQEMSITEEEDLYDDYFSSNNDSQGSVVVSAYVDSYILEADQYWFIVFAQLKNGKHRVLYRLYDDFYDFQIKFLQEFPVEAGKKEKKRILPYMPGPLDTVNDEITEERAKDLSRYCADLLKLPKYLSESMWVQEQLFGIHEGDVETDTDPSQKPRPVHTEVESQTSTTAIKVKIVYKDEIFAIKIPVPSTLQFLQDKVVERLGFPVQLLKLLFYFSFLLFYYYYFYTMTDHHEEDELAPTQTTGYKPGEKKSLQEYQNLDAQDESLKKWKESLGLNNAAHATGPSDDTRRVVVEHIALEIEGREDVIVDLSTPGKVQHDVVSGLKYLQVVKRKGIKVDKTEEMIGSYGPAADSYEKKFQLEEAPSGMLARGHYEAKSKFIDDDNVTHMEWSWSFDIKKDW</sequence>
<evidence type="ECO:0000259" key="9">
    <source>
        <dbReference type="PROSITE" id="PS50002"/>
    </source>
</evidence>
<dbReference type="OrthoDB" id="548867at2759"/>
<dbReference type="PROSITE" id="PS50195">
    <property type="entry name" value="PX"/>
    <property type="match status" value="1"/>
</dbReference>
<evidence type="ECO:0000256" key="7">
    <source>
        <dbReference type="SAM" id="MobiDB-lite"/>
    </source>
</evidence>
<feature type="region of interest" description="Disordered" evidence="7">
    <location>
        <begin position="346"/>
        <end position="365"/>
    </location>
</feature>
<dbReference type="SUPFAM" id="SSF64268">
    <property type="entry name" value="PX domain"/>
    <property type="match status" value="1"/>
</dbReference>
<evidence type="ECO:0000256" key="4">
    <source>
        <dbReference type="ARBA" id="ARBA00022468"/>
    </source>
</evidence>
<dbReference type="FunCoup" id="I1BN01">
    <property type="interactions" value="144"/>
</dbReference>
<feature type="region of interest" description="Disordered" evidence="7">
    <location>
        <begin position="99"/>
        <end position="127"/>
    </location>
</feature>
<dbReference type="SUPFAM" id="SSF50044">
    <property type="entry name" value="SH3-domain"/>
    <property type="match status" value="2"/>
</dbReference>
<evidence type="ECO:0000256" key="8">
    <source>
        <dbReference type="SAM" id="Phobius"/>
    </source>
</evidence>
<feature type="transmembrane region" description="Helical" evidence="8">
    <location>
        <begin position="405"/>
        <end position="427"/>
    </location>
</feature>
<dbReference type="AlphaFoldDB" id="I1BN01"/>
<dbReference type="GO" id="GO:0005094">
    <property type="term" value="F:Rho GDP-dissociation inhibitor activity"/>
    <property type="evidence" value="ECO:0007669"/>
    <property type="project" value="InterPro"/>
</dbReference>
<protein>
    <recommendedName>
        <fullName evidence="13">SH3 domain-containing protein</fullName>
    </recommendedName>
</protein>
<keyword evidence="12" id="KW-1185">Reference proteome</keyword>
<evidence type="ECO:0000256" key="6">
    <source>
        <dbReference type="PROSITE-ProRule" id="PRU00192"/>
    </source>
</evidence>
<dbReference type="InParanoid" id="I1BN01"/>
<dbReference type="PROSITE" id="PS50002">
    <property type="entry name" value="SH3"/>
    <property type="match status" value="2"/>
</dbReference>
<dbReference type="InterPro" id="IPR036871">
    <property type="entry name" value="PX_dom_sf"/>
</dbReference>
<feature type="domain" description="PX" evidence="10">
    <location>
        <begin position="226"/>
        <end position="346"/>
    </location>
</feature>
<comment type="similarity">
    <text evidence="2">Belongs to the Rho GDI family.</text>
</comment>
<dbReference type="EMBL" id="CH476733">
    <property type="protein sequence ID" value="EIE77581.1"/>
    <property type="molecule type" value="Genomic_DNA"/>
</dbReference>
<dbReference type="SUPFAM" id="SSF54277">
    <property type="entry name" value="CAD &amp; PB1 domains"/>
    <property type="match status" value="1"/>
</dbReference>
<dbReference type="PRINTS" id="PR00452">
    <property type="entry name" value="SH3DOMAIN"/>
</dbReference>
<dbReference type="SMART" id="SM00326">
    <property type="entry name" value="SH3"/>
    <property type="match status" value="2"/>
</dbReference>
<dbReference type="GO" id="GO:0005096">
    <property type="term" value="F:GTPase activator activity"/>
    <property type="evidence" value="ECO:0007669"/>
    <property type="project" value="UniProtKB-KW"/>
</dbReference>
<evidence type="ECO:0000256" key="5">
    <source>
        <dbReference type="ARBA" id="ARBA00022490"/>
    </source>
</evidence>
<dbReference type="Gene3D" id="2.30.30.40">
    <property type="entry name" value="SH3 Domains"/>
    <property type="match status" value="2"/>
</dbReference>
<feature type="domain" description="SH3" evidence="9">
    <location>
        <begin position="37"/>
        <end position="97"/>
    </location>
</feature>
<dbReference type="CDD" id="cd06890">
    <property type="entry name" value="PX_Bem1p"/>
    <property type="match status" value="1"/>
</dbReference>
<dbReference type="OMA" id="YDFQINF"/>
<dbReference type="InterPro" id="IPR014756">
    <property type="entry name" value="Ig_E-set"/>
</dbReference>
<dbReference type="InterPro" id="IPR035550">
    <property type="entry name" value="Bem1/Scd2_PX"/>
</dbReference>
<dbReference type="InterPro" id="IPR001683">
    <property type="entry name" value="PX_dom"/>
</dbReference>
<reference evidence="11 12" key="1">
    <citation type="journal article" date="2009" name="PLoS Genet.">
        <title>Genomic analysis of the basal lineage fungus Rhizopus oryzae reveals a whole-genome duplication.</title>
        <authorList>
            <person name="Ma L.-J."/>
            <person name="Ibrahim A.S."/>
            <person name="Skory C."/>
            <person name="Grabherr M.G."/>
            <person name="Burger G."/>
            <person name="Butler M."/>
            <person name="Elias M."/>
            <person name="Idnurm A."/>
            <person name="Lang B.F."/>
            <person name="Sone T."/>
            <person name="Abe A."/>
            <person name="Calvo S.E."/>
            <person name="Corrochano L.M."/>
            <person name="Engels R."/>
            <person name="Fu J."/>
            <person name="Hansberg W."/>
            <person name="Kim J.-M."/>
            <person name="Kodira C.D."/>
            <person name="Koehrsen M.J."/>
            <person name="Liu B."/>
            <person name="Miranda-Saavedra D."/>
            <person name="O'Leary S."/>
            <person name="Ortiz-Castellanos L."/>
            <person name="Poulter R."/>
            <person name="Rodriguez-Romero J."/>
            <person name="Ruiz-Herrera J."/>
            <person name="Shen Y.-Q."/>
            <person name="Zeng Q."/>
            <person name="Galagan J."/>
            <person name="Birren B.W."/>
            <person name="Cuomo C.A."/>
            <person name="Wickes B.L."/>
        </authorList>
    </citation>
    <scope>NUCLEOTIDE SEQUENCE [LARGE SCALE GENOMIC DNA]</scope>
    <source>
        <strain evidence="12">RA 99-880 / ATCC MYA-4621 / FGSC 9543 / NRRL 43880</strain>
    </source>
</reference>
<evidence type="ECO:0000256" key="3">
    <source>
        <dbReference type="ARBA" id="ARBA00022443"/>
    </source>
</evidence>
<dbReference type="eggNOG" id="KOG4773">
    <property type="taxonomic scope" value="Eukaryota"/>
</dbReference>
<dbReference type="PANTHER" id="PTHR10980:SF3">
    <property type="entry name" value="LD16419P"/>
    <property type="match status" value="1"/>
</dbReference>
<evidence type="ECO:0000259" key="10">
    <source>
        <dbReference type="PROSITE" id="PS50195"/>
    </source>
</evidence>
<dbReference type="RefSeq" id="XP_067512977.1">
    <property type="nucleotide sequence ID" value="XM_067656876.1"/>
</dbReference>
<dbReference type="eggNOG" id="KOG3205">
    <property type="taxonomic scope" value="Eukaryota"/>
</dbReference>
<keyword evidence="5" id="KW-0963">Cytoplasm</keyword>
<feature type="domain" description="SH3" evidence="9">
    <location>
        <begin position="105"/>
        <end position="171"/>
    </location>
</feature>
<dbReference type="Pfam" id="PF00018">
    <property type="entry name" value="SH3_1"/>
    <property type="match status" value="2"/>
</dbReference>
<dbReference type="Gene3D" id="3.30.1520.10">
    <property type="entry name" value="Phox-like domain"/>
    <property type="match status" value="1"/>
</dbReference>